<name>A0A0F8YC21_9ZZZZ</name>
<evidence type="ECO:0000313" key="1">
    <source>
        <dbReference type="EMBL" id="KKK78997.1"/>
    </source>
</evidence>
<reference evidence="1" key="1">
    <citation type="journal article" date="2015" name="Nature">
        <title>Complex archaea that bridge the gap between prokaryotes and eukaryotes.</title>
        <authorList>
            <person name="Spang A."/>
            <person name="Saw J.H."/>
            <person name="Jorgensen S.L."/>
            <person name="Zaremba-Niedzwiedzka K."/>
            <person name="Martijn J."/>
            <person name="Lind A.E."/>
            <person name="van Eijk R."/>
            <person name="Schleper C."/>
            <person name="Guy L."/>
            <person name="Ettema T.J."/>
        </authorList>
    </citation>
    <scope>NUCLEOTIDE SEQUENCE</scope>
</reference>
<organism evidence="1">
    <name type="scientific">marine sediment metagenome</name>
    <dbReference type="NCBI Taxonomy" id="412755"/>
    <lineage>
        <taxon>unclassified sequences</taxon>
        <taxon>metagenomes</taxon>
        <taxon>ecological metagenomes</taxon>
    </lineage>
</organism>
<protein>
    <submittedName>
        <fullName evidence="1">Uncharacterized protein</fullName>
    </submittedName>
</protein>
<gene>
    <name evidence="1" type="ORF">LCGC14_2837970</name>
</gene>
<accession>A0A0F8YC21</accession>
<dbReference type="EMBL" id="LAZR01054233">
    <property type="protein sequence ID" value="KKK78997.1"/>
    <property type="molecule type" value="Genomic_DNA"/>
</dbReference>
<dbReference type="AlphaFoldDB" id="A0A0F8YC21"/>
<comment type="caution">
    <text evidence="1">The sequence shown here is derived from an EMBL/GenBank/DDBJ whole genome shotgun (WGS) entry which is preliminary data.</text>
</comment>
<proteinExistence type="predicted"/>
<sequence length="85" mass="10237">MSHLDKAFDKKFGDYWTDTITKEEILDFIRQREKELLKEVREKVIGKYEQVTVMTPPDIDELGKDFRNDFKDKQLKKLKELEEGK</sequence>